<evidence type="ECO:0000313" key="1">
    <source>
        <dbReference type="EMBL" id="TFK72678.1"/>
    </source>
</evidence>
<sequence>MVPDEHRSNDKIFDESLSNIYSIFSGLSNLHTMKLGGVYAASFIEYITKNSSTQSPAYPNLNTPPIPFESLRFLGFPTTRQSTRSFGY</sequence>
<protein>
    <submittedName>
        <fullName evidence="1">Uncharacterized protein</fullName>
    </submittedName>
</protein>
<dbReference type="EMBL" id="ML208283">
    <property type="protein sequence ID" value="TFK72678.1"/>
    <property type="molecule type" value="Genomic_DNA"/>
</dbReference>
<organism evidence="1 2">
    <name type="scientific">Pluteus cervinus</name>
    <dbReference type="NCBI Taxonomy" id="181527"/>
    <lineage>
        <taxon>Eukaryota</taxon>
        <taxon>Fungi</taxon>
        <taxon>Dikarya</taxon>
        <taxon>Basidiomycota</taxon>
        <taxon>Agaricomycotina</taxon>
        <taxon>Agaricomycetes</taxon>
        <taxon>Agaricomycetidae</taxon>
        <taxon>Agaricales</taxon>
        <taxon>Pluteineae</taxon>
        <taxon>Pluteaceae</taxon>
        <taxon>Pluteus</taxon>
    </lineage>
</organism>
<proteinExistence type="predicted"/>
<name>A0ACD3B3S0_9AGAR</name>
<dbReference type="Proteomes" id="UP000308600">
    <property type="component" value="Unassembled WGS sequence"/>
</dbReference>
<accession>A0ACD3B3S0</accession>
<gene>
    <name evidence="1" type="ORF">BDN72DRAFT_835999</name>
</gene>
<keyword evidence="2" id="KW-1185">Reference proteome</keyword>
<evidence type="ECO:0000313" key="2">
    <source>
        <dbReference type="Proteomes" id="UP000308600"/>
    </source>
</evidence>
<reference evidence="1 2" key="1">
    <citation type="journal article" date="2019" name="Nat. Ecol. Evol.">
        <title>Megaphylogeny resolves global patterns of mushroom evolution.</title>
        <authorList>
            <person name="Varga T."/>
            <person name="Krizsan K."/>
            <person name="Foldi C."/>
            <person name="Dima B."/>
            <person name="Sanchez-Garcia M."/>
            <person name="Sanchez-Ramirez S."/>
            <person name="Szollosi G.J."/>
            <person name="Szarkandi J.G."/>
            <person name="Papp V."/>
            <person name="Albert L."/>
            <person name="Andreopoulos W."/>
            <person name="Angelini C."/>
            <person name="Antonin V."/>
            <person name="Barry K.W."/>
            <person name="Bougher N.L."/>
            <person name="Buchanan P."/>
            <person name="Buyck B."/>
            <person name="Bense V."/>
            <person name="Catcheside P."/>
            <person name="Chovatia M."/>
            <person name="Cooper J."/>
            <person name="Damon W."/>
            <person name="Desjardin D."/>
            <person name="Finy P."/>
            <person name="Geml J."/>
            <person name="Haridas S."/>
            <person name="Hughes K."/>
            <person name="Justo A."/>
            <person name="Karasinski D."/>
            <person name="Kautmanova I."/>
            <person name="Kiss B."/>
            <person name="Kocsube S."/>
            <person name="Kotiranta H."/>
            <person name="LaButti K.M."/>
            <person name="Lechner B.E."/>
            <person name="Liimatainen K."/>
            <person name="Lipzen A."/>
            <person name="Lukacs Z."/>
            <person name="Mihaltcheva S."/>
            <person name="Morgado L.N."/>
            <person name="Niskanen T."/>
            <person name="Noordeloos M.E."/>
            <person name="Ohm R.A."/>
            <person name="Ortiz-Santana B."/>
            <person name="Ovrebo C."/>
            <person name="Racz N."/>
            <person name="Riley R."/>
            <person name="Savchenko A."/>
            <person name="Shiryaev A."/>
            <person name="Soop K."/>
            <person name="Spirin V."/>
            <person name="Szebenyi C."/>
            <person name="Tomsovsky M."/>
            <person name="Tulloss R.E."/>
            <person name="Uehling J."/>
            <person name="Grigoriev I.V."/>
            <person name="Vagvolgyi C."/>
            <person name="Papp T."/>
            <person name="Martin F.M."/>
            <person name="Miettinen O."/>
            <person name="Hibbett D.S."/>
            <person name="Nagy L.G."/>
        </authorList>
    </citation>
    <scope>NUCLEOTIDE SEQUENCE [LARGE SCALE GENOMIC DNA]</scope>
    <source>
        <strain evidence="1 2">NL-1719</strain>
    </source>
</reference>